<keyword evidence="3" id="KW-1185">Reference proteome</keyword>
<feature type="transmembrane region" description="Helical" evidence="1">
    <location>
        <begin position="66"/>
        <end position="89"/>
    </location>
</feature>
<evidence type="ECO:0000313" key="2">
    <source>
        <dbReference type="EMBL" id="QJR09201.1"/>
    </source>
</evidence>
<dbReference type="AlphaFoldDB" id="A0A6M4GPQ9"/>
<dbReference type="KEGG" id="uru:DSM104443_00238"/>
<name>A0A6M4GPQ9_9PROT</name>
<keyword evidence="1" id="KW-0812">Transmembrane</keyword>
<dbReference type="Pfam" id="PF07332">
    <property type="entry name" value="Phage_holin_3_6"/>
    <property type="match status" value="1"/>
</dbReference>
<organism evidence="2 3">
    <name type="scientific">Usitatibacter rugosus</name>
    <dbReference type="NCBI Taxonomy" id="2732067"/>
    <lineage>
        <taxon>Bacteria</taxon>
        <taxon>Pseudomonadati</taxon>
        <taxon>Pseudomonadota</taxon>
        <taxon>Betaproteobacteria</taxon>
        <taxon>Nitrosomonadales</taxon>
        <taxon>Usitatibacteraceae</taxon>
        <taxon>Usitatibacter</taxon>
    </lineage>
</organism>
<sequence length="117" mass="12829">MADVRGVAADALRIVRTRLELLSIEFQEEKERIVRQMLVASAALFFAVFGVMLALVWLVLALPEEYRQSALGVLCLLFLAGAGGCWFSLSRKRTRIPFASTLGTLARDEAALKGGDD</sequence>
<proteinExistence type="predicted"/>
<evidence type="ECO:0008006" key="4">
    <source>
        <dbReference type="Google" id="ProtNLM"/>
    </source>
</evidence>
<keyword evidence="1" id="KW-1133">Transmembrane helix</keyword>
<evidence type="ECO:0000313" key="3">
    <source>
        <dbReference type="Proteomes" id="UP000501534"/>
    </source>
</evidence>
<gene>
    <name evidence="2" type="ORF">DSM104443_00238</name>
</gene>
<protein>
    <recommendedName>
        <fullName evidence="4">Membrane protein YqjE</fullName>
    </recommendedName>
</protein>
<dbReference type="InterPro" id="IPR009937">
    <property type="entry name" value="Phage_holin_3_6"/>
</dbReference>
<feature type="transmembrane region" description="Helical" evidence="1">
    <location>
        <begin position="37"/>
        <end position="60"/>
    </location>
</feature>
<dbReference type="Proteomes" id="UP000501534">
    <property type="component" value="Chromosome"/>
</dbReference>
<dbReference type="EMBL" id="CP053069">
    <property type="protein sequence ID" value="QJR09201.1"/>
    <property type="molecule type" value="Genomic_DNA"/>
</dbReference>
<evidence type="ECO:0000256" key="1">
    <source>
        <dbReference type="SAM" id="Phobius"/>
    </source>
</evidence>
<reference evidence="2 3" key="1">
    <citation type="submission" date="2020-04" db="EMBL/GenBank/DDBJ databases">
        <title>Usitatibacter rugosus gen. nov., sp. nov. and Usitatibacter palustris sp. nov., novel members of Usitatibacteraceae fam. nov. within the order Nitrosomonadales isolated from soil.</title>
        <authorList>
            <person name="Huber K.J."/>
            <person name="Neumann-Schaal M."/>
            <person name="Geppert A."/>
            <person name="Luckner M."/>
            <person name="Wanner G."/>
            <person name="Overmann J."/>
        </authorList>
    </citation>
    <scope>NUCLEOTIDE SEQUENCE [LARGE SCALE GENOMIC DNA]</scope>
    <source>
        <strain evidence="2 3">0125_3</strain>
    </source>
</reference>
<accession>A0A6M4GPQ9</accession>
<keyword evidence="1" id="KW-0472">Membrane</keyword>